<sequence length="70" mass="8240">MTARMQTERKRNDCFYILFIKADLLKLENVKSGAALHRNQSASGFYCQSLLEQVEVRLAIHYTIFFRKLL</sequence>
<reference evidence="1" key="1">
    <citation type="submission" date="2023-05" db="EMBL/GenBank/DDBJ databases">
        <authorList>
            <person name="Stuckert A."/>
        </authorList>
    </citation>
    <scope>NUCLEOTIDE SEQUENCE</scope>
</reference>
<proteinExistence type="predicted"/>
<organism evidence="1 2">
    <name type="scientific">Staurois parvus</name>
    <dbReference type="NCBI Taxonomy" id="386267"/>
    <lineage>
        <taxon>Eukaryota</taxon>
        <taxon>Metazoa</taxon>
        <taxon>Chordata</taxon>
        <taxon>Craniata</taxon>
        <taxon>Vertebrata</taxon>
        <taxon>Euteleostomi</taxon>
        <taxon>Amphibia</taxon>
        <taxon>Batrachia</taxon>
        <taxon>Anura</taxon>
        <taxon>Neobatrachia</taxon>
        <taxon>Ranoidea</taxon>
        <taxon>Ranidae</taxon>
        <taxon>Staurois</taxon>
    </lineage>
</organism>
<dbReference type="EMBL" id="CATNWA010000299">
    <property type="protein sequence ID" value="CAI9536098.1"/>
    <property type="molecule type" value="Genomic_DNA"/>
</dbReference>
<accession>A0ABN9AKM3</accession>
<evidence type="ECO:0000313" key="2">
    <source>
        <dbReference type="Proteomes" id="UP001162483"/>
    </source>
</evidence>
<comment type="caution">
    <text evidence="1">The sequence shown here is derived from an EMBL/GenBank/DDBJ whole genome shotgun (WGS) entry which is preliminary data.</text>
</comment>
<evidence type="ECO:0000313" key="1">
    <source>
        <dbReference type="EMBL" id="CAI9536098.1"/>
    </source>
</evidence>
<name>A0ABN9AKM3_9NEOB</name>
<dbReference type="Proteomes" id="UP001162483">
    <property type="component" value="Unassembled WGS sequence"/>
</dbReference>
<gene>
    <name evidence="1" type="ORF">SPARVUS_LOCUS980723</name>
</gene>
<protein>
    <submittedName>
        <fullName evidence="1">Uncharacterized protein</fullName>
    </submittedName>
</protein>
<keyword evidence="2" id="KW-1185">Reference proteome</keyword>